<dbReference type="RefSeq" id="WP_096101058.1">
    <property type="nucleotide sequence ID" value="NZ_BLCD01000185.1"/>
</dbReference>
<sequence>MMCSNISQNVTRKTFKITRKYPPNNPQPHQENGASDATERLKIDNQVAGVNSVALTYGNCSASVRIFSVVILTMHHTKKTGGVLNTHPI</sequence>
<reference evidence="2 3" key="1">
    <citation type="submission" date="2020-06" db="EMBL/GenBank/DDBJ databases">
        <title>REHAB project genomes.</title>
        <authorList>
            <person name="Shaw L.P."/>
        </authorList>
    </citation>
    <scope>NUCLEOTIDE SEQUENCE [LARGE SCALE GENOMIC DNA]</scope>
    <source>
        <strain evidence="2 3">RHB30-C10</strain>
    </source>
</reference>
<name>A0A7H9SFE9_ECOLX</name>
<organism evidence="2 3">
    <name type="scientific">Escherichia coli</name>
    <dbReference type="NCBI Taxonomy" id="562"/>
    <lineage>
        <taxon>Bacteria</taxon>
        <taxon>Pseudomonadati</taxon>
        <taxon>Pseudomonadota</taxon>
        <taxon>Gammaproteobacteria</taxon>
        <taxon>Enterobacterales</taxon>
        <taxon>Enterobacteriaceae</taxon>
        <taxon>Escherichia</taxon>
    </lineage>
</organism>
<evidence type="ECO:0000256" key="1">
    <source>
        <dbReference type="SAM" id="MobiDB-lite"/>
    </source>
</evidence>
<accession>A0A7H9SFE9</accession>
<protein>
    <submittedName>
        <fullName evidence="2">Uncharacterized protein</fullName>
    </submittedName>
</protein>
<proteinExistence type="predicted"/>
<evidence type="ECO:0000313" key="3">
    <source>
        <dbReference type="Proteomes" id="UP000512322"/>
    </source>
</evidence>
<dbReference type="Proteomes" id="UP000512322">
    <property type="component" value="Chromosome"/>
</dbReference>
<feature type="region of interest" description="Disordered" evidence="1">
    <location>
        <begin position="17"/>
        <end position="37"/>
    </location>
</feature>
<evidence type="ECO:0000313" key="2">
    <source>
        <dbReference type="EMBL" id="QMF69964.1"/>
    </source>
</evidence>
<dbReference type="EMBL" id="CP057293">
    <property type="protein sequence ID" value="QMF69964.1"/>
    <property type="molecule type" value="Genomic_DNA"/>
</dbReference>
<dbReference type="AlphaFoldDB" id="A0A7H9SFE9"/>
<gene>
    <name evidence="2" type="ORF">HVY77_25590</name>
</gene>